<keyword evidence="3" id="KW-0804">Transcription</keyword>
<evidence type="ECO:0000313" key="6">
    <source>
        <dbReference type="EMBL" id="SFL69156.1"/>
    </source>
</evidence>
<dbReference type="PROSITE" id="PS50949">
    <property type="entry name" value="HTH_GNTR"/>
    <property type="match status" value="1"/>
</dbReference>
<dbReference type="InterPro" id="IPR036388">
    <property type="entry name" value="WH-like_DNA-bd_sf"/>
</dbReference>
<evidence type="ECO:0000313" key="5">
    <source>
        <dbReference type="EMBL" id="ARM84726.1"/>
    </source>
</evidence>
<dbReference type="GO" id="GO:0003700">
    <property type="term" value="F:DNA-binding transcription factor activity"/>
    <property type="evidence" value="ECO:0007669"/>
    <property type="project" value="InterPro"/>
</dbReference>
<feature type="domain" description="HTH gntR-type" evidence="4">
    <location>
        <begin position="11"/>
        <end position="78"/>
    </location>
</feature>
<dbReference type="Gene3D" id="1.20.120.530">
    <property type="entry name" value="GntR ligand-binding domain-like"/>
    <property type="match status" value="1"/>
</dbReference>
<dbReference type="EMBL" id="CP020931">
    <property type="protein sequence ID" value="ARM84726.1"/>
    <property type="molecule type" value="Genomic_DNA"/>
</dbReference>
<reference evidence="6 8" key="1">
    <citation type="submission" date="2016-10" db="EMBL/GenBank/DDBJ databases">
        <authorList>
            <person name="Varghese N."/>
            <person name="Submissions S."/>
        </authorList>
    </citation>
    <scope>NUCLEOTIDE SEQUENCE [LARGE SCALE GENOMIC DNA]</scope>
    <source>
        <strain evidence="6 8">DSM 26291</strain>
    </source>
</reference>
<dbReference type="PANTHER" id="PTHR43537:SF45">
    <property type="entry name" value="GNTR FAMILY REGULATORY PROTEIN"/>
    <property type="match status" value="1"/>
</dbReference>
<dbReference type="SUPFAM" id="SSF46785">
    <property type="entry name" value="Winged helix' DNA-binding domain"/>
    <property type="match status" value="1"/>
</dbReference>
<protein>
    <submittedName>
        <fullName evidence="5">Transcriptional regulator PdhR</fullName>
    </submittedName>
    <submittedName>
        <fullName evidence="6">Transcriptional regulator, GntR family</fullName>
    </submittedName>
</protein>
<evidence type="ECO:0000313" key="7">
    <source>
        <dbReference type="Proteomes" id="UP000193100"/>
    </source>
</evidence>
<keyword evidence="8" id="KW-1185">Reference proteome</keyword>
<dbReference type="EMBL" id="FOTV01000007">
    <property type="protein sequence ID" value="SFL69156.1"/>
    <property type="molecule type" value="Genomic_DNA"/>
</dbReference>
<dbReference type="SMART" id="SM00345">
    <property type="entry name" value="HTH_GNTR"/>
    <property type="match status" value="1"/>
</dbReference>
<organism evidence="5 7">
    <name type="scientific">Marinobacter salarius</name>
    <dbReference type="NCBI Taxonomy" id="1420917"/>
    <lineage>
        <taxon>Bacteria</taxon>
        <taxon>Pseudomonadati</taxon>
        <taxon>Pseudomonadota</taxon>
        <taxon>Gammaproteobacteria</taxon>
        <taxon>Pseudomonadales</taxon>
        <taxon>Marinobacteraceae</taxon>
        <taxon>Marinobacter</taxon>
    </lineage>
</organism>
<evidence type="ECO:0000256" key="1">
    <source>
        <dbReference type="ARBA" id="ARBA00023015"/>
    </source>
</evidence>
<name>A0A1W6KBA8_9GAMM</name>
<keyword evidence="1" id="KW-0805">Transcription regulation</keyword>
<sequence>MRSMKKIQTEKNLPELIYDSVVNAIVEGLLKPGERVTQETLAERLDVSRLPVSQAMQRLRDDGFLSAVGRRGLMVSVLDESFVAQLYEFRCGIDLVSAGLAAQRVDAGARKRGEDIIAEGFAAGKAHDLPALIDADMRFHGFIYELAGNTFILDSMEAHWNHVRRVMSDILIVEKNQKQIWEEHEAILNAVLAGDARTAETLAREHVETASKWLQKEIQVCREPLKRSGSTIS</sequence>
<dbReference type="SUPFAM" id="SSF48008">
    <property type="entry name" value="GntR ligand-binding domain-like"/>
    <property type="match status" value="1"/>
</dbReference>
<evidence type="ECO:0000256" key="2">
    <source>
        <dbReference type="ARBA" id="ARBA00023125"/>
    </source>
</evidence>
<dbReference type="AlphaFoldDB" id="A0A1W6KBA8"/>
<dbReference type="GO" id="GO:0003677">
    <property type="term" value="F:DNA binding"/>
    <property type="evidence" value="ECO:0007669"/>
    <property type="project" value="UniProtKB-KW"/>
</dbReference>
<gene>
    <name evidence="5" type="primary">pdhR</name>
    <name evidence="5" type="ORF">MARSALSMR5_02674</name>
    <name evidence="6" type="ORF">SAMN04487868_10720</name>
</gene>
<evidence type="ECO:0000256" key="3">
    <source>
        <dbReference type="ARBA" id="ARBA00023163"/>
    </source>
</evidence>
<keyword evidence="2" id="KW-0238">DNA-binding</keyword>
<dbReference type="InterPro" id="IPR036390">
    <property type="entry name" value="WH_DNA-bd_sf"/>
</dbReference>
<reference evidence="5 7" key="2">
    <citation type="submission" date="2017-04" db="EMBL/GenBank/DDBJ databases">
        <title>Genome Sequence of Marinobacter salarius strain SMR5 Isolated from a culture of the Diatom Skeletonema marinoi.</title>
        <authorList>
            <person name="Topel M."/>
            <person name="Pinder M.I.M."/>
            <person name="Johansson O.N."/>
            <person name="Kourtchenko O."/>
            <person name="Godhe A."/>
            <person name="Clarke A.K."/>
        </authorList>
    </citation>
    <scope>NUCLEOTIDE SEQUENCE [LARGE SCALE GENOMIC DNA]</scope>
    <source>
        <strain evidence="5 7">SMR5</strain>
    </source>
</reference>
<dbReference type="Pfam" id="PF07729">
    <property type="entry name" value="FCD"/>
    <property type="match status" value="1"/>
</dbReference>
<dbReference type="PANTHER" id="PTHR43537">
    <property type="entry name" value="TRANSCRIPTIONAL REGULATOR, GNTR FAMILY"/>
    <property type="match status" value="1"/>
</dbReference>
<dbReference type="STRING" id="1420917.AU15_14555"/>
<dbReference type="InterPro" id="IPR000524">
    <property type="entry name" value="Tscrpt_reg_HTH_GntR"/>
</dbReference>
<dbReference type="Gene3D" id="1.10.10.10">
    <property type="entry name" value="Winged helix-like DNA-binding domain superfamily/Winged helix DNA-binding domain"/>
    <property type="match status" value="1"/>
</dbReference>
<dbReference type="InterPro" id="IPR011711">
    <property type="entry name" value="GntR_C"/>
</dbReference>
<proteinExistence type="predicted"/>
<dbReference type="InterPro" id="IPR008920">
    <property type="entry name" value="TF_FadR/GntR_C"/>
</dbReference>
<evidence type="ECO:0000259" key="4">
    <source>
        <dbReference type="PROSITE" id="PS50949"/>
    </source>
</evidence>
<dbReference type="Proteomes" id="UP000199211">
    <property type="component" value="Unassembled WGS sequence"/>
</dbReference>
<evidence type="ECO:0000313" key="8">
    <source>
        <dbReference type="Proteomes" id="UP000199211"/>
    </source>
</evidence>
<accession>A0A1W6KBA8</accession>
<dbReference type="Pfam" id="PF00392">
    <property type="entry name" value="GntR"/>
    <property type="match status" value="1"/>
</dbReference>
<dbReference type="SMART" id="SM00895">
    <property type="entry name" value="FCD"/>
    <property type="match status" value="1"/>
</dbReference>
<dbReference type="CDD" id="cd07377">
    <property type="entry name" value="WHTH_GntR"/>
    <property type="match status" value="1"/>
</dbReference>
<accession>A0A1I4JSU9</accession>
<dbReference type="Proteomes" id="UP000193100">
    <property type="component" value="Chromosome"/>
</dbReference>